<organism evidence="2 3">
    <name type="scientific">Rhizopus oryzae</name>
    <name type="common">Mucormycosis agent</name>
    <name type="synonym">Rhizopus arrhizus var. delemar</name>
    <dbReference type="NCBI Taxonomy" id="64495"/>
    <lineage>
        <taxon>Eukaryota</taxon>
        <taxon>Fungi</taxon>
        <taxon>Fungi incertae sedis</taxon>
        <taxon>Mucoromycota</taxon>
        <taxon>Mucoromycotina</taxon>
        <taxon>Mucoromycetes</taxon>
        <taxon>Mucorales</taxon>
        <taxon>Mucorineae</taxon>
        <taxon>Rhizopodaceae</taxon>
        <taxon>Rhizopus</taxon>
    </lineage>
</organism>
<dbReference type="AlphaFoldDB" id="A0A9P7BJD1"/>
<feature type="compositionally biased region" description="Polar residues" evidence="1">
    <location>
        <begin position="26"/>
        <end position="41"/>
    </location>
</feature>
<evidence type="ECO:0000256" key="1">
    <source>
        <dbReference type="SAM" id="MobiDB-lite"/>
    </source>
</evidence>
<proteinExistence type="predicted"/>
<keyword evidence="3" id="KW-1185">Reference proteome</keyword>
<accession>A0A9P7BJD1</accession>
<evidence type="ECO:0000313" key="3">
    <source>
        <dbReference type="Proteomes" id="UP000716291"/>
    </source>
</evidence>
<feature type="region of interest" description="Disordered" evidence="1">
    <location>
        <begin position="26"/>
        <end position="50"/>
    </location>
</feature>
<comment type="caution">
    <text evidence="2">The sequence shown here is derived from an EMBL/GenBank/DDBJ whole genome shotgun (WGS) entry which is preliminary data.</text>
</comment>
<dbReference type="EMBL" id="JAANQT010008896">
    <property type="protein sequence ID" value="KAG1279381.1"/>
    <property type="molecule type" value="Genomic_DNA"/>
</dbReference>
<dbReference type="Proteomes" id="UP000716291">
    <property type="component" value="Unassembled WGS sequence"/>
</dbReference>
<sequence length="114" mass="11951">MPQAPSAMASAPTGRLIRKMLVQPARCTSTPPNSGPSTRASALNADQPPIARARWRGSGNAWLRIGMALGISSAPAMPCTTRPATSGCRLPAQAHSNDPRVKVATLSSHIRRCP</sequence>
<gene>
    <name evidence="2" type="ORF">G6F64_014581</name>
</gene>
<evidence type="ECO:0000313" key="2">
    <source>
        <dbReference type="EMBL" id="KAG1279381.1"/>
    </source>
</evidence>
<reference evidence="2" key="1">
    <citation type="journal article" date="2020" name="Microb. Genom.">
        <title>Genetic diversity of clinical and environmental Mucorales isolates obtained from an investigation of mucormycosis cases among solid organ transplant recipients.</title>
        <authorList>
            <person name="Nguyen M.H."/>
            <person name="Kaul D."/>
            <person name="Muto C."/>
            <person name="Cheng S.J."/>
            <person name="Richter R.A."/>
            <person name="Bruno V.M."/>
            <person name="Liu G."/>
            <person name="Beyhan S."/>
            <person name="Sundermann A.J."/>
            <person name="Mounaud S."/>
            <person name="Pasculle A.W."/>
            <person name="Nierman W.C."/>
            <person name="Driscoll E."/>
            <person name="Cumbie R."/>
            <person name="Clancy C.J."/>
            <person name="Dupont C.L."/>
        </authorList>
    </citation>
    <scope>NUCLEOTIDE SEQUENCE</scope>
    <source>
        <strain evidence="2">GL11</strain>
    </source>
</reference>
<protein>
    <submittedName>
        <fullName evidence="2">Uncharacterized protein</fullName>
    </submittedName>
</protein>
<name>A0A9P7BJD1_RHIOR</name>